<keyword evidence="9 15" id="KW-1133">Transmembrane helix</keyword>
<feature type="signal peptide" evidence="16">
    <location>
        <begin position="1"/>
        <end position="23"/>
    </location>
</feature>
<keyword evidence="8" id="KW-0130">Cell adhesion</keyword>
<evidence type="ECO:0000256" key="2">
    <source>
        <dbReference type="ARBA" id="ARBA00010241"/>
    </source>
</evidence>
<dbReference type="PROSITE" id="PS50025">
    <property type="entry name" value="LAM_G_DOMAIN"/>
    <property type="match status" value="6"/>
</dbReference>
<feature type="domain" description="Laminin G" evidence="17">
    <location>
        <begin position="851"/>
        <end position="1026"/>
    </location>
</feature>
<evidence type="ECO:0000256" key="8">
    <source>
        <dbReference type="ARBA" id="ARBA00022889"/>
    </source>
</evidence>
<dbReference type="Ensembl" id="ENSMZET00005008706.1">
    <property type="protein sequence ID" value="ENSMZEP00005008374.1"/>
    <property type="gene ID" value="ENSMZEG00005006317.1"/>
</dbReference>
<feature type="chain" id="PRO_5018080727" evidence="16">
    <location>
        <begin position="24"/>
        <end position="1651"/>
    </location>
</feature>
<dbReference type="GeneTree" id="ENSGT00940000167343"/>
<feature type="compositionally biased region" description="Polar residues" evidence="14">
    <location>
        <begin position="1293"/>
        <end position="1303"/>
    </location>
</feature>
<evidence type="ECO:0000256" key="10">
    <source>
        <dbReference type="ARBA" id="ARBA00023136"/>
    </source>
</evidence>
<evidence type="ECO:0000313" key="20">
    <source>
        <dbReference type="Proteomes" id="UP000265160"/>
    </source>
</evidence>
<evidence type="ECO:0000256" key="11">
    <source>
        <dbReference type="ARBA" id="ARBA00023157"/>
    </source>
</evidence>
<dbReference type="FunFam" id="2.60.120.200:FF:000001">
    <property type="entry name" value="neurexin-1 isoform X1"/>
    <property type="match status" value="1"/>
</dbReference>
<evidence type="ECO:0000259" key="17">
    <source>
        <dbReference type="PROSITE" id="PS50025"/>
    </source>
</evidence>
<comment type="subcellular location">
    <subcellularLocation>
        <location evidence="1">Membrane</location>
        <topology evidence="1">Single-pass type I membrane protein</topology>
    </subcellularLocation>
</comment>
<dbReference type="FunFam" id="2.10.25.10:FF:000029">
    <property type="entry name" value="neurexin-1 isoform X1"/>
    <property type="match status" value="1"/>
</dbReference>
<evidence type="ECO:0000256" key="16">
    <source>
        <dbReference type="SAM" id="SignalP"/>
    </source>
</evidence>
<dbReference type="SMART" id="SM00294">
    <property type="entry name" value="4.1m"/>
    <property type="match status" value="1"/>
</dbReference>
<evidence type="ECO:0000256" key="6">
    <source>
        <dbReference type="ARBA" id="ARBA00022737"/>
    </source>
</evidence>
<evidence type="ECO:0000256" key="4">
    <source>
        <dbReference type="ARBA" id="ARBA00022692"/>
    </source>
</evidence>
<keyword evidence="4 15" id="KW-0812">Transmembrane</keyword>
<keyword evidence="20" id="KW-1185">Reference proteome</keyword>
<feature type="domain" description="Laminin G" evidence="17">
    <location>
        <begin position="23"/>
        <end position="203"/>
    </location>
</feature>
<keyword evidence="16" id="KW-0732">Signal</keyword>
<keyword evidence="10 15" id="KW-0472">Membrane</keyword>
<dbReference type="InterPro" id="IPR001791">
    <property type="entry name" value="Laminin_G"/>
</dbReference>
<dbReference type="CDD" id="cd00054">
    <property type="entry name" value="EGF_CA"/>
    <property type="match status" value="2"/>
</dbReference>
<dbReference type="InterPro" id="IPR050372">
    <property type="entry name" value="Neurexin-related_CASP"/>
</dbReference>
<dbReference type="CDD" id="cd00110">
    <property type="entry name" value="LamG"/>
    <property type="match status" value="6"/>
</dbReference>
<dbReference type="FunFam" id="2.60.120.200:FF:000007">
    <property type="entry name" value="neurexin-1 isoform X1"/>
    <property type="match status" value="1"/>
</dbReference>
<comment type="similarity">
    <text evidence="2">Belongs to the neurexin family.</text>
</comment>
<feature type="domain" description="Laminin G" evidence="17">
    <location>
        <begin position="1079"/>
        <end position="1249"/>
    </location>
</feature>
<feature type="region of interest" description="Disordered" evidence="14">
    <location>
        <begin position="1461"/>
        <end position="1513"/>
    </location>
</feature>
<dbReference type="PANTHER" id="PTHR15036">
    <property type="entry name" value="PIKACHURIN-LIKE PROTEIN"/>
    <property type="match status" value="1"/>
</dbReference>
<dbReference type="InterPro" id="IPR013320">
    <property type="entry name" value="ConA-like_dom_sf"/>
</dbReference>
<dbReference type="SUPFAM" id="SSF49899">
    <property type="entry name" value="Concanavalin A-like lectins/glucanases"/>
    <property type="match status" value="6"/>
</dbReference>
<dbReference type="InterPro" id="IPR000742">
    <property type="entry name" value="EGF"/>
</dbReference>
<comment type="function">
    <text evidence="12">Neuronal cell surface protein that may be involved in cell recognition and cell adhesion.</text>
</comment>
<organism evidence="19 20">
    <name type="scientific">Maylandia zebra</name>
    <name type="common">zebra mbuna</name>
    <dbReference type="NCBI Taxonomy" id="106582"/>
    <lineage>
        <taxon>Eukaryota</taxon>
        <taxon>Metazoa</taxon>
        <taxon>Chordata</taxon>
        <taxon>Craniata</taxon>
        <taxon>Vertebrata</taxon>
        <taxon>Euteleostomi</taxon>
        <taxon>Actinopterygii</taxon>
        <taxon>Neopterygii</taxon>
        <taxon>Teleostei</taxon>
        <taxon>Neoteleostei</taxon>
        <taxon>Acanthomorphata</taxon>
        <taxon>Ovalentaria</taxon>
        <taxon>Cichlomorphae</taxon>
        <taxon>Cichliformes</taxon>
        <taxon>Cichlidae</taxon>
        <taxon>African cichlids</taxon>
        <taxon>Pseudocrenilabrinae</taxon>
        <taxon>Haplochromini</taxon>
        <taxon>Maylandia</taxon>
        <taxon>Maylandia zebra complex</taxon>
    </lineage>
</organism>
<feature type="compositionally biased region" description="Acidic residues" evidence="14">
    <location>
        <begin position="1388"/>
        <end position="1405"/>
    </location>
</feature>
<evidence type="ECO:0000256" key="14">
    <source>
        <dbReference type="SAM" id="MobiDB-lite"/>
    </source>
</evidence>
<dbReference type="FunFam" id="2.60.120.200:FF:000003">
    <property type="entry name" value="neurexin-1 isoform X1"/>
    <property type="match status" value="1"/>
</dbReference>
<evidence type="ECO:0000256" key="13">
    <source>
        <dbReference type="PROSITE-ProRule" id="PRU00076"/>
    </source>
</evidence>
<feature type="region of interest" description="Disordered" evidence="14">
    <location>
        <begin position="1378"/>
        <end position="1424"/>
    </location>
</feature>
<dbReference type="Gene3D" id="2.10.25.10">
    <property type="entry name" value="Laminin"/>
    <property type="match status" value="3"/>
</dbReference>
<evidence type="ECO:0000256" key="3">
    <source>
        <dbReference type="ARBA" id="ARBA00022536"/>
    </source>
</evidence>
<name>A0A3P9BEP2_9CICH</name>
<evidence type="ECO:0000313" key="19">
    <source>
        <dbReference type="Ensembl" id="ENSMZEP00005008374.1"/>
    </source>
</evidence>
<evidence type="ECO:0000256" key="15">
    <source>
        <dbReference type="SAM" id="Phobius"/>
    </source>
</evidence>
<dbReference type="FunFam" id="2.60.120.200:FF:000005">
    <property type="entry name" value="neurexin-1 isoform X1"/>
    <property type="match status" value="1"/>
</dbReference>
<feature type="domain" description="EGF-like" evidence="18">
    <location>
        <begin position="194"/>
        <end position="231"/>
    </location>
</feature>
<proteinExistence type="inferred from homology"/>
<protein>
    <submittedName>
        <fullName evidence="19">Neurexin 3b</fullName>
    </submittedName>
</protein>
<evidence type="ECO:0000256" key="7">
    <source>
        <dbReference type="ARBA" id="ARBA00022837"/>
    </source>
</evidence>
<reference evidence="19 20" key="1">
    <citation type="journal article" date="2014" name="Nature">
        <title>The genomic substrate for adaptive radiation in African cichlid fish.</title>
        <authorList>
            <person name="Brawand D."/>
            <person name="Wagner C.E."/>
            <person name="Li Y.I."/>
            <person name="Malinsky M."/>
            <person name="Keller I."/>
            <person name="Fan S."/>
            <person name="Simakov O."/>
            <person name="Ng A.Y."/>
            <person name="Lim Z.W."/>
            <person name="Bezault E."/>
            <person name="Turner-Maier J."/>
            <person name="Johnson J."/>
            <person name="Alcazar R."/>
            <person name="Noh H.J."/>
            <person name="Russell P."/>
            <person name="Aken B."/>
            <person name="Alfoldi J."/>
            <person name="Amemiya C."/>
            <person name="Azzouzi N."/>
            <person name="Baroiller J.F."/>
            <person name="Barloy-Hubler F."/>
            <person name="Berlin A."/>
            <person name="Bloomquist R."/>
            <person name="Carleton K.L."/>
            <person name="Conte M.A."/>
            <person name="D'Cotta H."/>
            <person name="Eshel O."/>
            <person name="Gaffney L."/>
            <person name="Galibert F."/>
            <person name="Gante H.F."/>
            <person name="Gnerre S."/>
            <person name="Greuter L."/>
            <person name="Guyon R."/>
            <person name="Haddad N.S."/>
            <person name="Haerty W."/>
            <person name="Harris R.M."/>
            <person name="Hofmann H.A."/>
            <person name="Hourlier T."/>
            <person name="Hulata G."/>
            <person name="Jaffe D.B."/>
            <person name="Lara M."/>
            <person name="Lee A.P."/>
            <person name="MacCallum I."/>
            <person name="Mwaiko S."/>
            <person name="Nikaido M."/>
            <person name="Nishihara H."/>
            <person name="Ozouf-Costaz C."/>
            <person name="Penman D.J."/>
            <person name="Przybylski D."/>
            <person name="Rakotomanga M."/>
            <person name="Renn S.C.P."/>
            <person name="Ribeiro F.J."/>
            <person name="Ron M."/>
            <person name="Salzburger W."/>
            <person name="Sanchez-Pulido L."/>
            <person name="Santos M.E."/>
            <person name="Searle S."/>
            <person name="Sharpe T."/>
            <person name="Swofford R."/>
            <person name="Tan F.J."/>
            <person name="Williams L."/>
            <person name="Young S."/>
            <person name="Yin S."/>
            <person name="Okada N."/>
            <person name="Kocher T.D."/>
            <person name="Miska E.A."/>
            <person name="Lander E.S."/>
            <person name="Venkatesh B."/>
            <person name="Fernald R.D."/>
            <person name="Meyer A."/>
            <person name="Ponting C.P."/>
            <person name="Streelman J.T."/>
            <person name="Lindblad-Toh K."/>
            <person name="Seehausen O."/>
            <person name="Di Palma F."/>
        </authorList>
    </citation>
    <scope>NUCLEOTIDE SEQUENCE</scope>
</reference>
<keyword evidence="3 13" id="KW-0245">EGF-like domain</keyword>
<evidence type="ECO:0000256" key="9">
    <source>
        <dbReference type="ARBA" id="ARBA00022989"/>
    </source>
</evidence>
<dbReference type="GO" id="GO:0046872">
    <property type="term" value="F:metal ion binding"/>
    <property type="evidence" value="ECO:0007669"/>
    <property type="project" value="UniProtKB-KW"/>
</dbReference>
<keyword evidence="6" id="KW-0677">Repeat</keyword>
<dbReference type="Pfam" id="PF00008">
    <property type="entry name" value="EGF"/>
    <property type="match status" value="1"/>
</dbReference>
<evidence type="ECO:0000256" key="1">
    <source>
        <dbReference type="ARBA" id="ARBA00004479"/>
    </source>
</evidence>
<dbReference type="InterPro" id="IPR003585">
    <property type="entry name" value="Neurexin-like"/>
</dbReference>
<accession>A0A3P9BEP2</accession>
<dbReference type="Pfam" id="PF02210">
    <property type="entry name" value="Laminin_G_2"/>
    <property type="match status" value="6"/>
</dbReference>
<dbReference type="SMART" id="SM00181">
    <property type="entry name" value="EGF"/>
    <property type="match status" value="3"/>
</dbReference>
<feature type="domain" description="EGF-like" evidence="18">
    <location>
        <begin position="623"/>
        <end position="660"/>
    </location>
</feature>
<evidence type="ECO:0000256" key="12">
    <source>
        <dbReference type="ARBA" id="ARBA00054347"/>
    </source>
</evidence>
<feature type="domain" description="Laminin G" evidence="17">
    <location>
        <begin position="427"/>
        <end position="619"/>
    </location>
</feature>
<dbReference type="GO" id="GO:0016020">
    <property type="term" value="C:membrane"/>
    <property type="evidence" value="ECO:0007669"/>
    <property type="project" value="UniProtKB-SubCell"/>
</dbReference>
<comment type="caution">
    <text evidence="13">Lacks conserved residue(s) required for the propagation of feature annotation.</text>
</comment>
<dbReference type="Gene3D" id="2.60.120.200">
    <property type="match status" value="6"/>
</dbReference>
<keyword evidence="11" id="KW-1015">Disulfide bond</keyword>
<keyword evidence="7" id="KW-0106">Calcium</keyword>
<dbReference type="FunFam" id="2.10.25.10:FF:000015">
    <property type="entry name" value="neurexin-1 isoform X1"/>
    <property type="match status" value="1"/>
</dbReference>
<feature type="domain" description="Laminin G" evidence="17">
    <location>
        <begin position="665"/>
        <end position="837"/>
    </location>
</feature>
<dbReference type="FunFam" id="2.60.120.200:FF:000004">
    <property type="entry name" value="neurexin-1 isoform X1"/>
    <property type="match status" value="1"/>
</dbReference>
<dbReference type="SMART" id="SM00282">
    <property type="entry name" value="LamG"/>
    <property type="match status" value="6"/>
</dbReference>
<reference evidence="19" key="2">
    <citation type="submission" date="2025-08" db="UniProtKB">
        <authorList>
            <consortium name="Ensembl"/>
        </authorList>
    </citation>
    <scope>IDENTIFICATION</scope>
</reference>
<dbReference type="Proteomes" id="UP000265160">
    <property type="component" value="LG15"/>
</dbReference>
<feature type="compositionally biased region" description="Low complexity" evidence="14">
    <location>
        <begin position="1629"/>
        <end position="1639"/>
    </location>
</feature>
<feature type="domain" description="Laminin G" evidence="17">
    <location>
        <begin position="238"/>
        <end position="420"/>
    </location>
</feature>
<sequence length="1651" mass="180738">MNPNSLPGFFLMLLSTMLGLSIGLEFTGSEGQWARYLRWDASTRSDMTFQFKTSEPEGLMLYFDDGGYCDFLLLAVSEGKLQLRVSIDCAETTITSDKMVNDSRWHFAAINRHNLRTGLALDGQTKTEEVRPQRQFMNIVSDLFLGGLPGDIRTSAITLPSVRELAPFKGIITDLSYGSKLPTLINSQKVRLEMMGLCTENPCENGGICSLADGEPYCDCSRTGYVGRYCTEAREENVATFRGSEYFCYDLSQNPIQSSSDEITLSFKTWQRNGLLLHTGKSADYVNLALKDGAVSLVINLGSGAFEAIVEPVNGKFNDNSWHDIKVTRNLRQVTISVDGILTTTGYTQEDYTMLGSDDFFYVGGSPSTADLPGSPVSNNFMGCLKEVVYKNNDIRLELSRLARIVDPKMKLQGDVVFKCENVPTLDPINFETPESYLALPKWNTKRVGSISFDFRTSEPNGLILFTHGKPQDRRDAKGQKNNKVDFFAVELLDGGLYLLLDMGSGTIKVKATQAKVNDGSWHHVDIQRDGRSGIISVNSRRTPFTASGENEILDLEGDLYLGGLPDSRMGLVLPTELWTAMLNYGYVGCVRDLFIDGRSKDIRQIAQSQNMTGIKSSCSKVTGKQCDSNPCKNNGVCKEGWNRFICDCTGTGFWDSTCEREASILSYDGSMYMKVVIPNIIHTEAEDVSLRFMSQRAFGLLMAATSRESADTLRLELDSGRVKLTVNLDCVRINCNTSKGPEVLYAGQKLNDNEWHSVRVVRRGKNFKLTVDDDMAEGQMAGDHTRLEFNNVETGILTERRFVSSAPSPFIGHLQSLKFNGMQYIDMCKNGDIDFCELNARFGMRFIIADPVTFKTKGSYLGLATLQAYTTMHLFFQFKTTSPDGFIIFNSGDGNDFIAVELVKGFIHYVFDLGNGPSLLKGNSDNPLNDNQWHNVVITRDASNTHTLKVDAKSVTQNVNGAKNLDLKGDLFIGGLGPNMYQNLPKLVVSREGFQGCLASVDLNGRLPDLISDALFRSGQIERGCEVGFTKADLQGPSTTCQEDSCANMGVCIQHWENFTCDCSLTSYSGTYCNDPGTTYIFGKGGGLITYTWPNNERPSTRTDRLAVGFSTTIKDGILVRIDSAPRLGDYIMLHIEQGKIGVTFNIGTVDISVKEVNTLINDGKYHLVRFTRNGGNATLQVDNWPVNEHFPTGRQLTIFNTQATISIGGNDRKRPYQGQLSGLYYNGLKVLNMAAEGHINIKVNGSVRLVGDVPTSRGAARTTTSVPPEMSTTFIETTTTLSTTTTRKQRSPPTIQTTDDIVSSAECSSDDEDLEECDSGHAGGELVIPVLVEDPIDIPSVSTRSPFIPLPPTLRPVLTIIETTKESLAMATEAGVPCLSDRGSDDCDDGDGGDDGDDDDDDGMVISGFGSGEAFDSSLPPTDDEDFYTTFSLVTDKILTTSAYEGSYKALAPKWEAKDLRPSKASEAGRTAPTSPLPDLRGTPPAAVPSDTPPKLPAGKMNNREVKPPQPDMVLVSLPTSFDLDGTKPRGPFITSPMLRTVPAALPTVPGVQRVPPGASEVVRESSSTTGMVVGIVSAAALCILILLYAMYKYRNREEGSYQVDETRNYISNSAQTNGAVVKDKAPSGSAKGSASSKRPKDKDKEYYV</sequence>
<feature type="transmembrane region" description="Helical" evidence="15">
    <location>
        <begin position="1574"/>
        <end position="1594"/>
    </location>
</feature>
<keyword evidence="5" id="KW-0479">Metal-binding</keyword>
<dbReference type="PROSITE" id="PS50026">
    <property type="entry name" value="EGF_3"/>
    <property type="match status" value="3"/>
</dbReference>
<evidence type="ECO:0000256" key="5">
    <source>
        <dbReference type="ARBA" id="ARBA00022723"/>
    </source>
</evidence>
<feature type="compositionally biased region" description="Basic and acidic residues" evidence="14">
    <location>
        <begin position="1641"/>
        <end position="1651"/>
    </location>
</feature>
<feature type="region of interest" description="Disordered" evidence="14">
    <location>
        <begin position="1615"/>
        <end position="1651"/>
    </location>
</feature>
<dbReference type="GO" id="GO:0007155">
    <property type="term" value="P:cell adhesion"/>
    <property type="evidence" value="ECO:0007669"/>
    <property type="project" value="UniProtKB-KW"/>
</dbReference>
<evidence type="ECO:0000259" key="18">
    <source>
        <dbReference type="PROSITE" id="PS50026"/>
    </source>
</evidence>
<reference evidence="19" key="3">
    <citation type="submission" date="2025-09" db="UniProtKB">
        <authorList>
            <consortium name="Ensembl"/>
        </authorList>
    </citation>
    <scope>IDENTIFICATION</scope>
</reference>
<dbReference type="PANTHER" id="PTHR15036:SF48">
    <property type="entry name" value="NEUREXIN-3B"/>
    <property type="match status" value="1"/>
</dbReference>
<feature type="domain" description="EGF-like" evidence="18">
    <location>
        <begin position="1038"/>
        <end position="1075"/>
    </location>
</feature>
<feature type="region of interest" description="Disordered" evidence="14">
    <location>
        <begin position="1281"/>
        <end position="1303"/>
    </location>
</feature>